<evidence type="ECO:0000313" key="1">
    <source>
        <dbReference type="EMBL" id="EWS72351.1"/>
    </source>
</evidence>
<evidence type="ECO:0000313" key="2">
    <source>
        <dbReference type="Proteomes" id="UP000009168"/>
    </source>
</evidence>
<dbReference type="Proteomes" id="UP000009168">
    <property type="component" value="Unassembled WGS sequence"/>
</dbReference>
<protein>
    <submittedName>
        <fullName evidence="1">Uncharacterized protein</fullName>
    </submittedName>
</protein>
<dbReference type="InParanoid" id="W7XEN7"/>
<organism evidence="1 2">
    <name type="scientific">Tetrahymena thermophila (strain SB210)</name>
    <dbReference type="NCBI Taxonomy" id="312017"/>
    <lineage>
        <taxon>Eukaryota</taxon>
        <taxon>Sar</taxon>
        <taxon>Alveolata</taxon>
        <taxon>Ciliophora</taxon>
        <taxon>Intramacronucleata</taxon>
        <taxon>Oligohymenophorea</taxon>
        <taxon>Hymenostomatida</taxon>
        <taxon>Tetrahymenina</taxon>
        <taxon>Tetrahymenidae</taxon>
        <taxon>Tetrahymena</taxon>
    </lineage>
</organism>
<dbReference type="KEGG" id="tet:TTHERM_000446268"/>
<sequence length="135" mass="16310">MTNKAQKFKLSIFYFQQQNRQLDLYDNSFQCIQDFKATLKIMLVFFLKKNSNQLLLFIQLMHYFQVGIKIFYNKQLKKKIQYQHNQQQLAISKIFNKSQIKHLQLSLIKNKNGKLLHYIQAIKALRQQLRAKLKN</sequence>
<dbReference type="RefSeq" id="XP_012655128.1">
    <property type="nucleotide sequence ID" value="XM_012799674.1"/>
</dbReference>
<name>W7XEN7_TETTS</name>
<accession>W7XEN7</accession>
<proteinExistence type="predicted"/>
<reference evidence="2" key="1">
    <citation type="journal article" date="2006" name="PLoS Biol.">
        <title>Macronuclear genome sequence of the ciliate Tetrahymena thermophila, a model eukaryote.</title>
        <authorList>
            <person name="Eisen J.A."/>
            <person name="Coyne R.S."/>
            <person name="Wu M."/>
            <person name="Wu D."/>
            <person name="Thiagarajan M."/>
            <person name="Wortman J.R."/>
            <person name="Badger J.H."/>
            <person name="Ren Q."/>
            <person name="Amedeo P."/>
            <person name="Jones K.M."/>
            <person name="Tallon L.J."/>
            <person name="Delcher A.L."/>
            <person name="Salzberg S.L."/>
            <person name="Silva J.C."/>
            <person name="Haas B.J."/>
            <person name="Majoros W.H."/>
            <person name="Farzad M."/>
            <person name="Carlton J.M."/>
            <person name="Smith R.K. Jr."/>
            <person name="Garg J."/>
            <person name="Pearlman R.E."/>
            <person name="Karrer K.M."/>
            <person name="Sun L."/>
            <person name="Manning G."/>
            <person name="Elde N.C."/>
            <person name="Turkewitz A.P."/>
            <person name="Asai D.J."/>
            <person name="Wilkes D.E."/>
            <person name="Wang Y."/>
            <person name="Cai H."/>
            <person name="Collins K."/>
            <person name="Stewart B.A."/>
            <person name="Lee S.R."/>
            <person name="Wilamowska K."/>
            <person name="Weinberg Z."/>
            <person name="Ruzzo W.L."/>
            <person name="Wloga D."/>
            <person name="Gaertig J."/>
            <person name="Frankel J."/>
            <person name="Tsao C.-C."/>
            <person name="Gorovsky M.A."/>
            <person name="Keeling P.J."/>
            <person name="Waller R.F."/>
            <person name="Patron N.J."/>
            <person name="Cherry J.M."/>
            <person name="Stover N.A."/>
            <person name="Krieger C.J."/>
            <person name="del Toro C."/>
            <person name="Ryder H.F."/>
            <person name="Williamson S.C."/>
            <person name="Barbeau R.A."/>
            <person name="Hamilton E.P."/>
            <person name="Orias E."/>
        </authorList>
    </citation>
    <scope>NUCLEOTIDE SEQUENCE [LARGE SCALE GENOMIC DNA]</scope>
    <source>
        <strain evidence="2">SB210</strain>
    </source>
</reference>
<keyword evidence="2" id="KW-1185">Reference proteome</keyword>
<gene>
    <name evidence="1" type="ORF">TTHERM_000446268</name>
</gene>
<dbReference type="AlphaFoldDB" id="W7XEN7"/>
<dbReference type="GeneID" id="24439025"/>
<dbReference type="EMBL" id="GG662504">
    <property type="protein sequence ID" value="EWS72351.1"/>
    <property type="molecule type" value="Genomic_DNA"/>
</dbReference>